<evidence type="ECO:0000313" key="3">
    <source>
        <dbReference type="Proteomes" id="UP000791440"/>
    </source>
</evidence>
<dbReference type="AlphaFoldDB" id="A0A922CE79"/>
<reference evidence="2" key="1">
    <citation type="journal article" date="2016" name="Insect Biochem. Mol. Biol.">
        <title>Multifaceted biological insights from a draft genome sequence of the tobacco hornworm moth, Manduca sexta.</title>
        <authorList>
            <person name="Kanost M.R."/>
            <person name="Arrese E.L."/>
            <person name="Cao X."/>
            <person name="Chen Y.R."/>
            <person name="Chellapilla S."/>
            <person name="Goldsmith M.R."/>
            <person name="Grosse-Wilde E."/>
            <person name="Heckel D.G."/>
            <person name="Herndon N."/>
            <person name="Jiang H."/>
            <person name="Papanicolaou A."/>
            <person name="Qu J."/>
            <person name="Soulages J.L."/>
            <person name="Vogel H."/>
            <person name="Walters J."/>
            <person name="Waterhouse R.M."/>
            <person name="Ahn S.J."/>
            <person name="Almeida F.C."/>
            <person name="An C."/>
            <person name="Aqrawi P."/>
            <person name="Bretschneider A."/>
            <person name="Bryant W.B."/>
            <person name="Bucks S."/>
            <person name="Chao H."/>
            <person name="Chevignon G."/>
            <person name="Christen J.M."/>
            <person name="Clarke D.F."/>
            <person name="Dittmer N.T."/>
            <person name="Ferguson L.C.F."/>
            <person name="Garavelou S."/>
            <person name="Gordon K.H.J."/>
            <person name="Gunaratna R.T."/>
            <person name="Han Y."/>
            <person name="Hauser F."/>
            <person name="He Y."/>
            <person name="Heidel-Fischer H."/>
            <person name="Hirsh A."/>
            <person name="Hu Y."/>
            <person name="Jiang H."/>
            <person name="Kalra D."/>
            <person name="Klinner C."/>
            <person name="Konig C."/>
            <person name="Kovar C."/>
            <person name="Kroll A.R."/>
            <person name="Kuwar S.S."/>
            <person name="Lee S.L."/>
            <person name="Lehman R."/>
            <person name="Li K."/>
            <person name="Li Z."/>
            <person name="Liang H."/>
            <person name="Lovelace S."/>
            <person name="Lu Z."/>
            <person name="Mansfield J.H."/>
            <person name="McCulloch K.J."/>
            <person name="Mathew T."/>
            <person name="Morton B."/>
            <person name="Muzny D.M."/>
            <person name="Neunemann D."/>
            <person name="Ongeri F."/>
            <person name="Pauchet Y."/>
            <person name="Pu L.L."/>
            <person name="Pyrousis I."/>
            <person name="Rao X.J."/>
            <person name="Redding A."/>
            <person name="Roesel C."/>
            <person name="Sanchez-Gracia A."/>
            <person name="Schaack S."/>
            <person name="Shukla A."/>
            <person name="Tetreau G."/>
            <person name="Wang Y."/>
            <person name="Xiong G.H."/>
            <person name="Traut W."/>
            <person name="Walsh T.K."/>
            <person name="Worley K.C."/>
            <person name="Wu D."/>
            <person name="Wu W."/>
            <person name="Wu Y.Q."/>
            <person name="Zhang X."/>
            <person name="Zou Z."/>
            <person name="Zucker H."/>
            <person name="Briscoe A.D."/>
            <person name="Burmester T."/>
            <person name="Clem R.J."/>
            <person name="Feyereisen R."/>
            <person name="Grimmelikhuijzen C.J.P."/>
            <person name="Hamodrakas S.J."/>
            <person name="Hansson B.S."/>
            <person name="Huguet E."/>
            <person name="Jermiin L.S."/>
            <person name="Lan Q."/>
            <person name="Lehman H.K."/>
            <person name="Lorenzen M."/>
            <person name="Merzendorfer H."/>
            <person name="Michalopoulos I."/>
            <person name="Morton D.B."/>
            <person name="Muthukrishnan S."/>
            <person name="Oakeshott J.G."/>
            <person name="Palmer W."/>
            <person name="Park Y."/>
            <person name="Passarelli A.L."/>
            <person name="Rozas J."/>
            <person name="Schwartz L.M."/>
            <person name="Smith W."/>
            <person name="Southgate A."/>
            <person name="Vilcinskas A."/>
            <person name="Vogt R."/>
            <person name="Wang P."/>
            <person name="Werren J."/>
            <person name="Yu X.Q."/>
            <person name="Zhou J.J."/>
            <person name="Brown S.J."/>
            <person name="Scherer S.E."/>
            <person name="Richards S."/>
            <person name="Blissard G.W."/>
        </authorList>
    </citation>
    <scope>NUCLEOTIDE SEQUENCE</scope>
</reference>
<feature type="compositionally biased region" description="Basic and acidic residues" evidence="1">
    <location>
        <begin position="58"/>
        <end position="70"/>
    </location>
</feature>
<reference evidence="2" key="2">
    <citation type="submission" date="2020-12" db="EMBL/GenBank/DDBJ databases">
        <authorList>
            <person name="Kanost M."/>
        </authorList>
    </citation>
    <scope>NUCLEOTIDE SEQUENCE</scope>
</reference>
<dbReference type="Proteomes" id="UP000791440">
    <property type="component" value="Unassembled WGS sequence"/>
</dbReference>
<comment type="caution">
    <text evidence="2">The sequence shown here is derived from an EMBL/GenBank/DDBJ whole genome shotgun (WGS) entry which is preliminary data.</text>
</comment>
<evidence type="ECO:0000256" key="1">
    <source>
        <dbReference type="SAM" id="MobiDB-lite"/>
    </source>
</evidence>
<keyword evidence="3" id="KW-1185">Reference proteome</keyword>
<gene>
    <name evidence="2" type="ORF">O3G_MSEX002439</name>
</gene>
<protein>
    <submittedName>
        <fullName evidence="2">Uncharacterized protein</fullName>
    </submittedName>
</protein>
<proteinExistence type="predicted"/>
<name>A0A922CE79_MANSE</name>
<dbReference type="EMBL" id="JH668295">
    <property type="protein sequence ID" value="KAG6442654.1"/>
    <property type="molecule type" value="Genomic_DNA"/>
</dbReference>
<organism evidence="2 3">
    <name type="scientific">Manduca sexta</name>
    <name type="common">Tobacco hawkmoth</name>
    <name type="synonym">Tobacco hornworm</name>
    <dbReference type="NCBI Taxonomy" id="7130"/>
    <lineage>
        <taxon>Eukaryota</taxon>
        <taxon>Metazoa</taxon>
        <taxon>Ecdysozoa</taxon>
        <taxon>Arthropoda</taxon>
        <taxon>Hexapoda</taxon>
        <taxon>Insecta</taxon>
        <taxon>Pterygota</taxon>
        <taxon>Neoptera</taxon>
        <taxon>Endopterygota</taxon>
        <taxon>Lepidoptera</taxon>
        <taxon>Glossata</taxon>
        <taxon>Ditrysia</taxon>
        <taxon>Bombycoidea</taxon>
        <taxon>Sphingidae</taxon>
        <taxon>Sphinginae</taxon>
        <taxon>Sphingini</taxon>
        <taxon>Manduca</taxon>
    </lineage>
</organism>
<feature type="region of interest" description="Disordered" evidence="1">
    <location>
        <begin position="30"/>
        <end position="97"/>
    </location>
</feature>
<evidence type="ECO:0000313" key="2">
    <source>
        <dbReference type="EMBL" id="KAG6442654.1"/>
    </source>
</evidence>
<sequence length="170" mass="18915">MSLPPHFPDSKTDTNEYVHIRCLIANIHRPKNVSRPPTMPMEKGPPLEIVRESPTSSDTERSCTESEKSEISCTEEVTPPQRAKSNSFAGSMLAPPMQHKRRRPSILHLQIGGNTEVQGPLSAGSHLNVPRFTVTAPPGEQRRFSHGFAAFHSFALRRHSNTVCVVMLRV</sequence>
<accession>A0A922CE79</accession>